<feature type="domain" description="Transcription initiation factor TFIID subunit 1 histone acetyltransferase" evidence="4">
    <location>
        <begin position="565"/>
        <end position="816"/>
    </location>
</feature>
<dbReference type="GO" id="GO:0051123">
    <property type="term" value="P:RNA polymerase II preinitiation complex assembly"/>
    <property type="evidence" value="ECO:0007669"/>
    <property type="project" value="TreeGrafter"/>
</dbReference>
<evidence type="ECO:0000256" key="1">
    <source>
        <dbReference type="ARBA" id="ARBA00004123"/>
    </source>
</evidence>
<proteinExistence type="predicted"/>
<dbReference type="EMBL" id="CAXKWB010005465">
    <property type="protein sequence ID" value="CAL4078568.1"/>
    <property type="molecule type" value="Genomic_DNA"/>
</dbReference>
<sequence length="817" mass="93222">MIHCKAQATQPPCKSYKHQHALNTTIIFRRLYTFGLKNKLIHGSYKSILNISKMNLFKPKTCTENTPEKNTDSLHHELRSISVFDLKLFAEEYLDGSGEINCDCLRDDKNANSGFQEDSQGPMKNDPKLVNLKLPQIYQKGTSKGYPKKVDLWTPSTKYFIAFLPVDHSRIHIIHIIHDFFPSHILRFSVKLHYSSKITHQMHGWRSVKRKKKRKQSTLDESGRLSQSDDGYTTNDESFHTAPELPRGFDLKFGDPPKPEECDSDDEIKFVQQNLDSGNKNRKNDGSENNKNKDPNKPREADWRFGPAQLWYDMLDVPMTGEQFDYGFKLHGKDQDVSKSEGVPVEGEVVIKDETENKVPIPPPTAATGYEADEEDEFEDDCFHMVTQYNWEEDIIWNGDDMKHKKRKNTSAGWVPSSYNRTAQAFSQPSKGSTPFSQAKATKIKTTNPNKYGDDQWYSIFPVENEELVYGQWEKNIIWDPENMAEVPEPTVLTLDPNDENIILGIPEDVDPASLIQTEGQPVKVKIPHPHVKKSKILLGKAGVITTIEEESPPPPPKSPDKDPFNISNDDFYQPKSSEQTIKMTMGGGLLQHSTPVVELAPPFIPTYMGEKKLRLFHRPPIKRYSHGPLAAPGSHQVHPLTKEIKKKSKLRECERLASGGGDVFFMRTPEDLTGKDGDIIMVEYCEEYAPLLSQVGMCTRIKNYYKRRAGNDKGPPNYRYGETSYAHTSPYLGSMHPGQSIQTLENNMYRSPIYEHKMIDTDFLIIRTRTGYNIREIDSVFTSGQLCPLYETPGPNSKRANNFIRDFLQICTIKTF</sequence>
<keyword evidence="6" id="KW-1185">Reference proteome</keyword>
<dbReference type="PANTHER" id="PTHR13900">
    <property type="entry name" value="TRANSCRIPTION INITIATION FACTOR TFIID"/>
    <property type="match status" value="1"/>
</dbReference>
<feature type="compositionally biased region" description="Basic residues" evidence="3">
    <location>
        <begin position="206"/>
        <end position="216"/>
    </location>
</feature>
<accession>A0AAV2QAR6</accession>
<dbReference type="GO" id="GO:0004402">
    <property type="term" value="F:histone acetyltransferase activity"/>
    <property type="evidence" value="ECO:0007669"/>
    <property type="project" value="InterPro"/>
</dbReference>
<feature type="compositionally biased region" description="Basic and acidic residues" evidence="3">
    <location>
        <begin position="282"/>
        <end position="302"/>
    </location>
</feature>
<comment type="subcellular location">
    <subcellularLocation>
        <location evidence="1">Nucleus</location>
    </subcellularLocation>
</comment>
<dbReference type="Proteomes" id="UP001497623">
    <property type="component" value="Unassembled WGS sequence"/>
</dbReference>
<evidence type="ECO:0000256" key="3">
    <source>
        <dbReference type="SAM" id="MobiDB-lite"/>
    </source>
</evidence>
<dbReference type="InterPro" id="IPR022591">
    <property type="entry name" value="TAF1_HAT_dom"/>
</dbReference>
<dbReference type="AlphaFoldDB" id="A0AAV2QAR6"/>
<evidence type="ECO:0000313" key="6">
    <source>
        <dbReference type="Proteomes" id="UP001497623"/>
    </source>
</evidence>
<feature type="non-terminal residue" evidence="5">
    <location>
        <position position="817"/>
    </location>
</feature>
<dbReference type="Pfam" id="PF12157">
    <property type="entry name" value="DUF3591"/>
    <property type="match status" value="1"/>
</dbReference>
<feature type="compositionally biased region" description="Basic and acidic residues" evidence="3">
    <location>
        <begin position="247"/>
        <end position="261"/>
    </location>
</feature>
<protein>
    <recommendedName>
        <fullName evidence="4">Transcription initiation factor TFIID subunit 1 histone acetyltransferase domain-containing protein</fullName>
    </recommendedName>
</protein>
<dbReference type="InterPro" id="IPR040240">
    <property type="entry name" value="TAF1"/>
</dbReference>
<feature type="region of interest" description="Disordered" evidence="3">
    <location>
        <begin position="203"/>
        <end position="302"/>
    </location>
</feature>
<dbReference type="GO" id="GO:0017025">
    <property type="term" value="F:TBP-class protein binding"/>
    <property type="evidence" value="ECO:0007669"/>
    <property type="project" value="InterPro"/>
</dbReference>
<name>A0AAV2QAR6_MEGNR</name>
<feature type="region of interest" description="Disordered" evidence="3">
    <location>
        <begin position="548"/>
        <end position="568"/>
    </location>
</feature>
<evidence type="ECO:0000259" key="4">
    <source>
        <dbReference type="Pfam" id="PF12157"/>
    </source>
</evidence>
<dbReference type="GO" id="GO:0016251">
    <property type="term" value="F:RNA polymerase II general transcription initiation factor activity"/>
    <property type="evidence" value="ECO:0007669"/>
    <property type="project" value="InterPro"/>
</dbReference>
<keyword evidence="2" id="KW-0539">Nucleus</keyword>
<dbReference type="PANTHER" id="PTHR13900:SF0">
    <property type="entry name" value="TRANSCRIPTION INITIATION FACTOR TFIID SUBUNIT 1"/>
    <property type="match status" value="1"/>
</dbReference>
<gene>
    <name evidence="5" type="ORF">MNOR_LOCUS10689</name>
</gene>
<feature type="compositionally biased region" description="Polar residues" evidence="3">
    <location>
        <begin position="224"/>
        <end position="236"/>
    </location>
</feature>
<comment type="caution">
    <text evidence="5">The sequence shown here is derived from an EMBL/GenBank/DDBJ whole genome shotgun (WGS) entry which is preliminary data.</text>
</comment>
<organism evidence="5 6">
    <name type="scientific">Meganyctiphanes norvegica</name>
    <name type="common">Northern krill</name>
    <name type="synonym">Thysanopoda norvegica</name>
    <dbReference type="NCBI Taxonomy" id="48144"/>
    <lineage>
        <taxon>Eukaryota</taxon>
        <taxon>Metazoa</taxon>
        <taxon>Ecdysozoa</taxon>
        <taxon>Arthropoda</taxon>
        <taxon>Crustacea</taxon>
        <taxon>Multicrustacea</taxon>
        <taxon>Malacostraca</taxon>
        <taxon>Eumalacostraca</taxon>
        <taxon>Eucarida</taxon>
        <taxon>Euphausiacea</taxon>
        <taxon>Euphausiidae</taxon>
        <taxon>Meganyctiphanes</taxon>
    </lineage>
</organism>
<reference evidence="5 6" key="1">
    <citation type="submission" date="2024-05" db="EMBL/GenBank/DDBJ databases">
        <authorList>
            <person name="Wallberg A."/>
        </authorList>
    </citation>
    <scope>NUCLEOTIDE SEQUENCE [LARGE SCALE GENOMIC DNA]</scope>
</reference>
<evidence type="ECO:0000256" key="2">
    <source>
        <dbReference type="ARBA" id="ARBA00023242"/>
    </source>
</evidence>
<evidence type="ECO:0000313" key="5">
    <source>
        <dbReference type="EMBL" id="CAL4078568.1"/>
    </source>
</evidence>
<dbReference type="GO" id="GO:0005669">
    <property type="term" value="C:transcription factor TFIID complex"/>
    <property type="evidence" value="ECO:0007669"/>
    <property type="project" value="InterPro"/>
</dbReference>